<keyword evidence="2" id="KW-0812">Transmembrane</keyword>
<accession>A0ABQ0G6G8</accession>
<feature type="compositionally biased region" description="Low complexity" evidence="1">
    <location>
        <begin position="10"/>
        <end position="24"/>
    </location>
</feature>
<protein>
    <recommendedName>
        <fullName evidence="5">Integral membrane protein</fullName>
    </recommendedName>
</protein>
<evidence type="ECO:0008006" key="5">
    <source>
        <dbReference type="Google" id="ProtNLM"/>
    </source>
</evidence>
<keyword evidence="4" id="KW-1185">Reference proteome</keyword>
<feature type="transmembrane region" description="Helical" evidence="2">
    <location>
        <begin position="357"/>
        <end position="374"/>
    </location>
</feature>
<evidence type="ECO:0000313" key="3">
    <source>
        <dbReference type="EMBL" id="GAB1313331.1"/>
    </source>
</evidence>
<evidence type="ECO:0000256" key="1">
    <source>
        <dbReference type="SAM" id="MobiDB-lite"/>
    </source>
</evidence>
<name>A0ABQ0G6G8_9PEZI</name>
<comment type="caution">
    <text evidence="3">The sequence shown here is derived from an EMBL/GenBank/DDBJ whole genome shotgun (WGS) entry which is preliminary data.</text>
</comment>
<feature type="transmembrane region" description="Helical" evidence="2">
    <location>
        <begin position="386"/>
        <end position="407"/>
    </location>
</feature>
<dbReference type="EMBL" id="BAAFSV010000002">
    <property type="protein sequence ID" value="GAB1313331.1"/>
    <property type="molecule type" value="Genomic_DNA"/>
</dbReference>
<evidence type="ECO:0000313" key="4">
    <source>
        <dbReference type="Proteomes" id="UP001628179"/>
    </source>
</evidence>
<sequence>MTRPTTQLASSTPAIAVSSMSSSSRHARPAQSPRGRPRWDEGIPPILRPLVRAYLLGYASSVAPRLLTLLLQHLTRRRHRERDGATTTAGAQQQHKNGEPFLAALQRILRGGLDWQRFPTFCAVIVGGSTLLELPFRAVFNRLANNLSGIARQRLSRWFASFIAAWLSLRLLQSKKTPSFTDTVPSPAGGAPETVHYAGRTLDLTLFAVTRALDVIGGELWHRRKLRRQAASRRWTALEFAISQLTDPAIFAVSSGLIMWTWIYLPSRLPRAYNKWIGSAAAVDGRLIEALQRARTRTLRYGEDTRCADLLGSMCTDYGWPREWGDPARSVPFPCEMVHMGCGSSCEYHALSRFARSFRWAMATYLPLSLLLAVRNPNLAGFRRALVSAARSSAFLGAFITLFYYGVCLARTRVGPHVVGKDAPARQRIDGGICIGTGCLLCGWSIMIEKPRRRKDMALFVAPRALATLFPRRYGLDKQWRETLAFAFSTAVVFTCVLENRARVRGVLGGVLGSVLKP</sequence>
<dbReference type="Proteomes" id="UP001628179">
    <property type="component" value="Unassembled WGS sequence"/>
</dbReference>
<feature type="region of interest" description="Disordered" evidence="1">
    <location>
        <begin position="1"/>
        <end position="41"/>
    </location>
</feature>
<dbReference type="InterPro" id="IPR026749">
    <property type="entry name" value="Tmem135"/>
</dbReference>
<dbReference type="PANTHER" id="PTHR12459:SF15">
    <property type="entry name" value="TRANSMEMBRANE PROTEIN 135"/>
    <property type="match status" value="1"/>
</dbReference>
<organism evidence="3 4">
    <name type="scientific">Madurella fahalii</name>
    <dbReference type="NCBI Taxonomy" id="1157608"/>
    <lineage>
        <taxon>Eukaryota</taxon>
        <taxon>Fungi</taxon>
        <taxon>Dikarya</taxon>
        <taxon>Ascomycota</taxon>
        <taxon>Pezizomycotina</taxon>
        <taxon>Sordariomycetes</taxon>
        <taxon>Sordariomycetidae</taxon>
        <taxon>Sordariales</taxon>
        <taxon>Sordariales incertae sedis</taxon>
        <taxon>Madurella</taxon>
    </lineage>
</organism>
<dbReference type="PANTHER" id="PTHR12459">
    <property type="entry name" value="TRANSMEMBRANE PROTEIN 135-RELATED"/>
    <property type="match status" value="1"/>
</dbReference>
<proteinExistence type="predicted"/>
<feature type="transmembrane region" description="Helical" evidence="2">
    <location>
        <begin position="427"/>
        <end position="447"/>
    </location>
</feature>
<keyword evidence="2" id="KW-1133">Transmembrane helix</keyword>
<reference evidence="3 4" key="1">
    <citation type="submission" date="2024-09" db="EMBL/GenBank/DDBJ databases">
        <title>Itraconazole resistance in Madurella fahalii resulting from another homologue of gene encoding cytochrome P450 14-alpha sterol demethylase (CYP51).</title>
        <authorList>
            <person name="Yoshioka I."/>
            <person name="Fahal A.H."/>
            <person name="Kaneko S."/>
            <person name="Yaguchi T."/>
        </authorList>
    </citation>
    <scope>NUCLEOTIDE SEQUENCE [LARGE SCALE GENOMIC DNA]</scope>
    <source>
        <strain evidence="3 4">IFM 68171</strain>
    </source>
</reference>
<dbReference type="GeneID" id="98174285"/>
<keyword evidence="2" id="KW-0472">Membrane</keyword>
<gene>
    <name evidence="3" type="ORF">MFIFM68171_03541</name>
</gene>
<evidence type="ECO:0000256" key="2">
    <source>
        <dbReference type="SAM" id="Phobius"/>
    </source>
</evidence>
<dbReference type="RefSeq" id="XP_070915063.1">
    <property type="nucleotide sequence ID" value="XM_071058962.1"/>
</dbReference>